<keyword evidence="4" id="KW-0539">Nucleus</keyword>
<evidence type="ECO:0000313" key="9">
    <source>
        <dbReference type="EMBL" id="SPO03849.1"/>
    </source>
</evidence>
<feature type="region of interest" description="Disordered" evidence="7">
    <location>
        <begin position="583"/>
        <end position="622"/>
    </location>
</feature>
<dbReference type="InterPro" id="IPR000232">
    <property type="entry name" value="HSF_DNA-bd"/>
</dbReference>
<protein>
    <submittedName>
        <fullName evidence="9">Related to heat shock transcription factor</fullName>
    </submittedName>
</protein>
<dbReference type="PANTHER" id="PTHR10015:SF427">
    <property type="entry name" value="HEAT SHOCK FACTOR PROTEIN"/>
    <property type="match status" value="1"/>
</dbReference>
<dbReference type="SUPFAM" id="SSF46785">
    <property type="entry name" value="Winged helix' DNA-binding domain"/>
    <property type="match status" value="1"/>
</dbReference>
<dbReference type="Pfam" id="PF00447">
    <property type="entry name" value="HSF_DNA-bind"/>
    <property type="match status" value="1"/>
</dbReference>
<dbReference type="GO" id="GO:0005634">
    <property type="term" value="C:nucleus"/>
    <property type="evidence" value="ECO:0007669"/>
    <property type="project" value="UniProtKB-SubCell"/>
</dbReference>
<keyword evidence="10" id="KW-1185">Reference proteome</keyword>
<dbReference type="Proteomes" id="UP001187682">
    <property type="component" value="Unassembled WGS sequence"/>
</dbReference>
<evidence type="ECO:0000256" key="3">
    <source>
        <dbReference type="ARBA" id="ARBA00023125"/>
    </source>
</evidence>
<evidence type="ECO:0000256" key="5">
    <source>
        <dbReference type="RuleBase" id="RU004020"/>
    </source>
</evidence>
<feature type="region of interest" description="Disordered" evidence="7">
    <location>
        <begin position="691"/>
        <end position="742"/>
    </location>
</feature>
<keyword evidence="3" id="KW-0238">DNA-binding</keyword>
<evidence type="ECO:0000256" key="6">
    <source>
        <dbReference type="SAM" id="Coils"/>
    </source>
</evidence>
<feature type="compositionally biased region" description="Acidic residues" evidence="7">
    <location>
        <begin position="269"/>
        <end position="279"/>
    </location>
</feature>
<feature type="region of interest" description="Disordered" evidence="7">
    <location>
        <begin position="516"/>
        <end position="569"/>
    </location>
</feature>
<feature type="region of interest" description="Disordered" evidence="7">
    <location>
        <begin position="411"/>
        <end position="457"/>
    </location>
</feature>
<organism evidence="9 10">
    <name type="scientific">Cephalotrichum gorgonifer</name>
    <dbReference type="NCBI Taxonomy" id="2041049"/>
    <lineage>
        <taxon>Eukaryota</taxon>
        <taxon>Fungi</taxon>
        <taxon>Dikarya</taxon>
        <taxon>Ascomycota</taxon>
        <taxon>Pezizomycotina</taxon>
        <taxon>Sordariomycetes</taxon>
        <taxon>Hypocreomycetidae</taxon>
        <taxon>Microascales</taxon>
        <taxon>Microascaceae</taxon>
        <taxon>Cephalotrichum</taxon>
    </lineage>
</organism>
<evidence type="ECO:0000259" key="8">
    <source>
        <dbReference type="SMART" id="SM00415"/>
    </source>
</evidence>
<keyword evidence="6" id="KW-0175">Coiled coil</keyword>
<feature type="compositionally biased region" description="Basic residues" evidence="7">
    <location>
        <begin position="1"/>
        <end position="10"/>
    </location>
</feature>
<evidence type="ECO:0000256" key="4">
    <source>
        <dbReference type="ARBA" id="ARBA00023242"/>
    </source>
</evidence>
<feature type="compositionally biased region" description="Polar residues" evidence="7">
    <location>
        <begin position="440"/>
        <end position="451"/>
    </location>
</feature>
<comment type="caution">
    <text evidence="9">The sequence shown here is derived from an EMBL/GenBank/DDBJ whole genome shotgun (WGS) entry which is preliminary data.</text>
</comment>
<dbReference type="GO" id="GO:0003700">
    <property type="term" value="F:DNA-binding transcription factor activity"/>
    <property type="evidence" value="ECO:0007669"/>
    <property type="project" value="InterPro"/>
</dbReference>
<name>A0AAE8N1T8_9PEZI</name>
<evidence type="ECO:0000256" key="1">
    <source>
        <dbReference type="ARBA" id="ARBA00004123"/>
    </source>
</evidence>
<reference evidence="9" key="1">
    <citation type="submission" date="2018-03" db="EMBL/GenBank/DDBJ databases">
        <authorList>
            <person name="Guldener U."/>
        </authorList>
    </citation>
    <scope>NUCLEOTIDE SEQUENCE</scope>
</reference>
<dbReference type="EMBL" id="ONZQ02000009">
    <property type="protein sequence ID" value="SPO03849.1"/>
    <property type="molecule type" value="Genomic_DNA"/>
</dbReference>
<proteinExistence type="inferred from homology"/>
<keyword evidence="9" id="KW-0346">Stress response</keyword>
<dbReference type="GO" id="GO:0043565">
    <property type="term" value="F:sequence-specific DNA binding"/>
    <property type="evidence" value="ECO:0007669"/>
    <property type="project" value="InterPro"/>
</dbReference>
<evidence type="ECO:0000313" key="10">
    <source>
        <dbReference type="Proteomes" id="UP001187682"/>
    </source>
</evidence>
<feature type="domain" description="HSF-type DNA-binding" evidence="8">
    <location>
        <begin position="147"/>
        <end position="254"/>
    </location>
</feature>
<evidence type="ECO:0000256" key="7">
    <source>
        <dbReference type="SAM" id="MobiDB-lite"/>
    </source>
</evidence>
<gene>
    <name evidence="9" type="ORF">DNG_06532</name>
</gene>
<dbReference type="InterPro" id="IPR036388">
    <property type="entry name" value="WH-like_DNA-bd_sf"/>
</dbReference>
<accession>A0AAE8N1T8</accession>
<feature type="region of interest" description="Disordered" evidence="7">
    <location>
        <begin position="1"/>
        <end position="31"/>
    </location>
</feature>
<feature type="compositionally biased region" description="Low complexity" evidence="7">
    <location>
        <begin position="583"/>
        <end position="596"/>
    </location>
</feature>
<dbReference type="PANTHER" id="PTHR10015">
    <property type="entry name" value="HEAT SHOCK TRANSCRIPTION FACTOR"/>
    <property type="match status" value="1"/>
</dbReference>
<sequence>MTSPNQRKRPAPGASPSIPMHSVDQQFAGTDHLVRWNSPDNSNGYVDDDAQTIGSFGITQPPAKFAQPQVPAAASTMLARRQMNRALVPTGARGNFEGDSDPWSSLVPADTAVLDPTVGGMNEQDNLVQLEQLALKAKREAEAKRKQIPPFVQKLSSFLNEGKNQDLIRWSEKGDSFIVVDEEEFAKKLIPELFKHNNYASFVRQLNMYGFHKRVGLSDNSMRASERKNKSPSEYSNPYFRRGHPNLLWLITKPKGNSKAKKPNKNPDQDVDSEEDAGADEAQPYATVQGGMSLSEVGASKKDISVFRDEFKKIREHQQVILSRMQRLEQNQQRIEQQQRAQQQKDQRVDEIYRLFMRHENSLQNMMQILVYHFKKTLEDGKSAQQIKDIMASGFLPGGSHSSSHGIVELDDLANPQPKSPGPVGTGRRAPRLLEAPPSVGNTGSVHTLSPSPTPGYSAGPEMGTVTEILENTPVDASGSAYDLGPDLDTKQQENLLRLLHDANKDAAAVNALSRMGTGDQSTMPNPHPNIPTNPVPQAAGNPRPSGMGQREEVHRPMSSGGNPSAVPASIPAQNYFAASSAAAPPAPSASTSMPSGVNPTASAASDMSHFPPAPHSIPRGLEDITYNSKEFEHLKKLQAAQDANIQLLGSKIAPLSPLGQISGASPDGGDYFQGGNFDLNDPTFNEFINSDPFSNEGDATGGDQPNYDFDLSLLGMPNAASPNVTEDVQNGEAGAKRRRVQ</sequence>
<dbReference type="AlphaFoldDB" id="A0AAE8N1T8"/>
<evidence type="ECO:0000256" key="2">
    <source>
        <dbReference type="ARBA" id="ARBA00006403"/>
    </source>
</evidence>
<dbReference type="SMART" id="SM00415">
    <property type="entry name" value="HSF"/>
    <property type="match status" value="1"/>
</dbReference>
<dbReference type="PRINTS" id="PR00056">
    <property type="entry name" value="HSFDOMAIN"/>
</dbReference>
<feature type="region of interest" description="Disordered" evidence="7">
    <location>
        <begin position="255"/>
        <end position="280"/>
    </location>
</feature>
<comment type="similarity">
    <text evidence="2 5">Belongs to the HSF family.</text>
</comment>
<dbReference type="FunFam" id="1.10.10.10:FF:000173">
    <property type="entry name" value="Heat shock transcription factor Hsf1"/>
    <property type="match status" value="1"/>
</dbReference>
<feature type="compositionally biased region" description="Pro residues" evidence="7">
    <location>
        <begin position="526"/>
        <end position="535"/>
    </location>
</feature>
<feature type="region of interest" description="Disordered" evidence="7">
    <location>
        <begin position="221"/>
        <end position="240"/>
    </location>
</feature>
<feature type="coiled-coil region" evidence="6">
    <location>
        <begin position="318"/>
        <end position="348"/>
    </location>
</feature>
<dbReference type="Gene3D" id="1.10.10.10">
    <property type="entry name" value="Winged helix-like DNA-binding domain superfamily/Winged helix DNA-binding domain"/>
    <property type="match status" value="1"/>
</dbReference>
<comment type="subcellular location">
    <subcellularLocation>
        <location evidence="1">Nucleus</location>
    </subcellularLocation>
</comment>
<dbReference type="InterPro" id="IPR036390">
    <property type="entry name" value="WH_DNA-bd_sf"/>
</dbReference>